<name>A0ABW8UB36_9LACO</name>
<comment type="caution">
    <text evidence="4">The sequence shown here is derived from an EMBL/GenBank/DDBJ whole genome shotgun (WGS) entry which is preliminary data.</text>
</comment>
<comment type="similarity">
    <text evidence="1">Belongs to the UPF0177 family.</text>
</comment>
<dbReference type="Pfam" id="PF02517">
    <property type="entry name" value="Rce1-like"/>
    <property type="match status" value="1"/>
</dbReference>
<feature type="transmembrane region" description="Helical" evidence="2">
    <location>
        <begin position="168"/>
        <end position="185"/>
    </location>
</feature>
<keyword evidence="2" id="KW-0812">Transmembrane</keyword>
<keyword evidence="5" id="KW-1185">Reference proteome</keyword>
<feature type="transmembrane region" description="Helical" evidence="2">
    <location>
        <begin position="74"/>
        <end position="98"/>
    </location>
</feature>
<feature type="transmembrane region" description="Helical" evidence="2">
    <location>
        <begin position="140"/>
        <end position="162"/>
    </location>
</feature>
<dbReference type="PANTHER" id="PTHR36435:SF6">
    <property type="entry name" value="ABORTIVE INFECTION PROTEIN"/>
    <property type="match status" value="1"/>
</dbReference>
<organism evidence="4 5">
    <name type="scientific">Loigolactobacillus zhaoyuanensis</name>
    <dbReference type="NCBI Taxonomy" id="2486017"/>
    <lineage>
        <taxon>Bacteria</taxon>
        <taxon>Bacillati</taxon>
        <taxon>Bacillota</taxon>
        <taxon>Bacilli</taxon>
        <taxon>Lactobacillales</taxon>
        <taxon>Lactobacillaceae</taxon>
        <taxon>Loigolactobacillus</taxon>
    </lineage>
</organism>
<evidence type="ECO:0000256" key="1">
    <source>
        <dbReference type="ARBA" id="ARBA00009067"/>
    </source>
</evidence>
<gene>
    <name evidence="4" type="ORF">ACEN34_05545</name>
</gene>
<dbReference type="RefSeq" id="WP_407137221.1">
    <property type="nucleotide sequence ID" value="NZ_JBGQPK010000016.1"/>
</dbReference>
<feature type="transmembrane region" description="Helical" evidence="2">
    <location>
        <begin position="110"/>
        <end position="128"/>
    </location>
</feature>
<keyword evidence="2" id="KW-1133">Transmembrane helix</keyword>
<accession>A0ABW8UB36</accession>
<evidence type="ECO:0000256" key="2">
    <source>
        <dbReference type="SAM" id="Phobius"/>
    </source>
</evidence>
<evidence type="ECO:0000259" key="3">
    <source>
        <dbReference type="Pfam" id="PF02517"/>
    </source>
</evidence>
<dbReference type="EMBL" id="JBGQPK010000016">
    <property type="protein sequence ID" value="MFL2029079.1"/>
    <property type="molecule type" value="Genomic_DNA"/>
</dbReference>
<dbReference type="PANTHER" id="PTHR36435">
    <property type="entry name" value="SLR1288 PROTEIN"/>
    <property type="match status" value="1"/>
</dbReference>
<proteinExistence type="inferred from homology"/>
<sequence length="211" mass="23431">MSLKKNVVATLVTYLIVYLLPVMVNLFFHLGSHIYLVQTLDYIIGAILLAYFYLRTNEQPAIERKLTKGRQVLLWGLLGMIAALVAQMIANFIDLLIFRSVPNSANTATILTIIKSYPFYIVATVIAAPIMEELVFRRTIFGSLAPFTGNVGAALIASVMFAMAHNDGHLLVYTAIGLVFCYLYQKTGRIQTSMISHILMNALVIGISLLR</sequence>
<evidence type="ECO:0000313" key="5">
    <source>
        <dbReference type="Proteomes" id="UP001625389"/>
    </source>
</evidence>
<dbReference type="InterPro" id="IPR003675">
    <property type="entry name" value="Rce1/LyrA-like_dom"/>
</dbReference>
<protein>
    <submittedName>
        <fullName evidence="4">Lysostaphin resistance A-like protein</fullName>
    </submittedName>
</protein>
<dbReference type="InterPro" id="IPR052710">
    <property type="entry name" value="CAAX_protease"/>
</dbReference>
<feature type="transmembrane region" description="Helical" evidence="2">
    <location>
        <begin position="7"/>
        <end position="28"/>
    </location>
</feature>
<feature type="transmembrane region" description="Helical" evidence="2">
    <location>
        <begin position="34"/>
        <end position="54"/>
    </location>
</feature>
<reference evidence="4 5" key="1">
    <citation type="submission" date="2024-08" db="EMBL/GenBank/DDBJ databases">
        <authorList>
            <person name="Arias E."/>
        </authorList>
    </citation>
    <scope>NUCLEOTIDE SEQUENCE [LARGE SCALE GENOMIC DNA]</scope>
    <source>
        <strain evidence="4 5">FAM 25317</strain>
    </source>
</reference>
<evidence type="ECO:0000313" key="4">
    <source>
        <dbReference type="EMBL" id="MFL2029079.1"/>
    </source>
</evidence>
<dbReference type="Proteomes" id="UP001625389">
    <property type="component" value="Unassembled WGS sequence"/>
</dbReference>
<feature type="domain" description="CAAX prenyl protease 2/Lysostaphin resistance protein A-like" evidence="3">
    <location>
        <begin position="118"/>
        <end position="203"/>
    </location>
</feature>
<keyword evidence="2" id="KW-0472">Membrane</keyword>